<evidence type="ECO:0000313" key="5">
    <source>
        <dbReference type="Proteomes" id="UP000604475"/>
    </source>
</evidence>
<dbReference type="InterPro" id="IPR028082">
    <property type="entry name" value="Peripla_BP_I"/>
</dbReference>
<proteinExistence type="inferred from homology"/>
<name>A0A937UWE2_9ACTN</name>
<keyword evidence="2" id="KW-0732">Signal</keyword>
<dbReference type="RefSeq" id="WP_203001611.1">
    <property type="nucleotide sequence ID" value="NZ_JADWYU010000205.1"/>
</dbReference>
<dbReference type="PROSITE" id="PS51257">
    <property type="entry name" value="PROKAR_LIPOPROTEIN"/>
    <property type="match status" value="1"/>
</dbReference>
<dbReference type="EMBL" id="JAEACQ010000379">
    <property type="protein sequence ID" value="MBL7633316.1"/>
    <property type="molecule type" value="Genomic_DNA"/>
</dbReference>
<comment type="similarity">
    <text evidence="1">Belongs to the leucine-binding protein family.</text>
</comment>
<evidence type="ECO:0000256" key="1">
    <source>
        <dbReference type="ARBA" id="ARBA00010062"/>
    </source>
</evidence>
<feature type="domain" description="Leucine-binding protein" evidence="3">
    <location>
        <begin position="52"/>
        <end position="395"/>
    </location>
</feature>
<protein>
    <submittedName>
        <fullName evidence="4">ABC transporter substrate-binding protein</fullName>
    </submittedName>
</protein>
<dbReference type="PANTHER" id="PTHR47235:SF1">
    <property type="entry name" value="BLR6548 PROTEIN"/>
    <property type="match status" value="1"/>
</dbReference>
<keyword evidence="5" id="KW-1185">Reference proteome</keyword>
<dbReference type="CDD" id="cd06341">
    <property type="entry name" value="PBP1_ABC_ligand_binding-like"/>
    <property type="match status" value="1"/>
</dbReference>
<evidence type="ECO:0000313" key="4">
    <source>
        <dbReference type="EMBL" id="MBL7633316.1"/>
    </source>
</evidence>
<dbReference type="Pfam" id="PF13458">
    <property type="entry name" value="Peripla_BP_6"/>
    <property type="match status" value="1"/>
</dbReference>
<reference evidence="4" key="1">
    <citation type="submission" date="2020-12" db="EMBL/GenBank/DDBJ databases">
        <title>Genomic characterization of non-nitrogen-fixing Frankia strains.</title>
        <authorList>
            <person name="Carlos-Shanley C."/>
            <person name="Guerra T."/>
            <person name="Hahn D."/>
        </authorList>
    </citation>
    <scope>NUCLEOTIDE SEQUENCE</scope>
    <source>
        <strain evidence="4">CN6</strain>
    </source>
</reference>
<sequence length="424" mass="45139">MWLLQKRLVRGAAMTASVGTLVMGLGACGQGDSDTTGGVSCESYAPGITDKEIKLGLTWSDTGDGAASFTAFRGGIDARLGLANANGELFREVTYAWRDDQADPDLNLRVTKELVEAEGVFGVMKAGGGGAGSIPWLAEKNIPVTGIGSDAAWQNRANMFSFYNLGEGSSTAWGKIIRERGGTRAAVLAISGSKSNSDFSRQYAASLLESGVEIVKTYQFAEAVTNFEAIADQIKENNIDTLAGVVLPDVAIELLPALRARGVELKAAVLPLGYDDKLLQEDGESLANAIIVSQIKPWQANTPEQRAFLDRMNLYSPQIQPATSDIAVDGYIAADLFVEGLKLAGECPTRESFISALRAVTRYHGAGLIPTDVDLSTNYKEPSACYSVVQVNPEGTAFTPLFDSEPLCGDLITTDRMDELLGTT</sequence>
<dbReference type="AlphaFoldDB" id="A0A937UWE2"/>
<gene>
    <name evidence="4" type="ORF">I7412_40430</name>
</gene>
<dbReference type="Proteomes" id="UP000604475">
    <property type="component" value="Unassembled WGS sequence"/>
</dbReference>
<accession>A0A937UWE2</accession>
<organism evidence="4 5">
    <name type="scientific">Frankia nepalensis</name>
    <dbReference type="NCBI Taxonomy" id="1836974"/>
    <lineage>
        <taxon>Bacteria</taxon>
        <taxon>Bacillati</taxon>
        <taxon>Actinomycetota</taxon>
        <taxon>Actinomycetes</taxon>
        <taxon>Frankiales</taxon>
        <taxon>Frankiaceae</taxon>
        <taxon>Frankia</taxon>
    </lineage>
</organism>
<dbReference type="PANTHER" id="PTHR47235">
    <property type="entry name" value="BLR6548 PROTEIN"/>
    <property type="match status" value="1"/>
</dbReference>
<comment type="caution">
    <text evidence="4">The sequence shown here is derived from an EMBL/GenBank/DDBJ whole genome shotgun (WGS) entry which is preliminary data.</text>
</comment>
<dbReference type="InterPro" id="IPR028081">
    <property type="entry name" value="Leu-bd"/>
</dbReference>
<dbReference type="SUPFAM" id="SSF53822">
    <property type="entry name" value="Periplasmic binding protein-like I"/>
    <property type="match status" value="1"/>
</dbReference>
<evidence type="ECO:0000256" key="2">
    <source>
        <dbReference type="ARBA" id="ARBA00022729"/>
    </source>
</evidence>
<evidence type="ECO:0000259" key="3">
    <source>
        <dbReference type="Pfam" id="PF13458"/>
    </source>
</evidence>
<dbReference type="Gene3D" id="3.40.50.2300">
    <property type="match status" value="2"/>
</dbReference>